<evidence type="ECO:0000256" key="1">
    <source>
        <dbReference type="ARBA" id="ARBA00022722"/>
    </source>
</evidence>
<dbReference type="Proteomes" id="UP000230750">
    <property type="component" value="Unassembled WGS sequence"/>
</dbReference>
<dbReference type="PANTHER" id="PTHR11046:SF25">
    <property type="match status" value="1"/>
</dbReference>
<organism evidence="3 4">
    <name type="scientific">Stichopus japonicus</name>
    <name type="common">Sea cucumber</name>
    <dbReference type="NCBI Taxonomy" id="307972"/>
    <lineage>
        <taxon>Eukaryota</taxon>
        <taxon>Metazoa</taxon>
        <taxon>Echinodermata</taxon>
        <taxon>Eleutherozoa</taxon>
        <taxon>Echinozoa</taxon>
        <taxon>Holothuroidea</taxon>
        <taxon>Aspidochirotacea</taxon>
        <taxon>Aspidochirotida</taxon>
        <taxon>Stichopodidae</taxon>
        <taxon>Apostichopus</taxon>
    </lineage>
</organism>
<evidence type="ECO:0000313" key="3">
    <source>
        <dbReference type="EMBL" id="PIK52043.1"/>
    </source>
</evidence>
<reference evidence="3 4" key="1">
    <citation type="journal article" date="2017" name="PLoS Biol.">
        <title>The sea cucumber genome provides insights into morphological evolution and visceral regeneration.</title>
        <authorList>
            <person name="Zhang X."/>
            <person name="Sun L."/>
            <person name="Yuan J."/>
            <person name="Sun Y."/>
            <person name="Gao Y."/>
            <person name="Zhang L."/>
            <person name="Li S."/>
            <person name="Dai H."/>
            <person name="Hamel J.F."/>
            <person name="Liu C."/>
            <person name="Yu Y."/>
            <person name="Liu S."/>
            <person name="Lin W."/>
            <person name="Guo K."/>
            <person name="Jin S."/>
            <person name="Xu P."/>
            <person name="Storey K.B."/>
            <person name="Huan P."/>
            <person name="Zhang T."/>
            <person name="Zhou Y."/>
            <person name="Zhang J."/>
            <person name="Lin C."/>
            <person name="Li X."/>
            <person name="Xing L."/>
            <person name="Huo D."/>
            <person name="Sun M."/>
            <person name="Wang L."/>
            <person name="Mercier A."/>
            <person name="Li F."/>
            <person name="Yang H."/>
            <person name="Xiang J."/>
        </authorList>
    </citation>
    <scope>NUCLEOTIDE SEQUENCE [LARGE SCALE GENOMIC DNA]</scope>
    <source>
        <strain evidence="3">Shaxun</strain>
        <tissue evidence="3">Muscle</tissue>
    </source>
</reference>
<keyword evidence="1" id="KW-0540">Nuclease</keyword>
<dbReference type="OrthoDB" id="6159600at2759"/>
<name>A0A2G8KVK9_STIJA</name>
<gene>
    <name evidence="3" type="ORF">BSL78_11056</name>
</gene>
<dbReference type="AlphaFoldDB" id="A0A2G8KVK9"/>
<keyword evidence="1" id="KW-0378">Hydrolase</keyword>
<accession>A0A2G8KVK9</accession>
<keyword evidence="2" id="KW-0175">Coiled coil</keyword>
<dbReference type="InterPro" id="IPR022894">
    <property type="entry name" value="Oligoribonuclease"/>
</dbReference>
<feature type="coiled-coil region" evidence="2">
    <location>
        <begin position="275"/>
        <end position="309"/>
    </location>
</feature>
<evidence type="ECO:0000256" key="2">
    <source>
        <dbReference type="SAM" id="Coils"/>
    </source>
</evidence>
<dbReference type="EMBL" id="MRZV01000345">
    <property type="protein sequence ID" value="PIK52043.1"/>
    <property type="molecule type" value="Genomic_DNA"/>
</dbReference>
<dbReference type="PANTHER" id="PTHR11046">
    <property type="entry name" value="OLIGORIBONUCLEASE, MITOCHONDRIAL"/>
    <property type="match status" value="1"/>
</dbReference>
<protein>
    <submittedName>
        <fullName evidence="3">Uncharacterized protein</fullName>
    </submittedName>
</protein>
<evidence type="ECO:0000313" key="4">
    <source>
        <dbReference type="Proteomes" id="UP000230750"/>
    </source>
</evidence>
<keyword evidence="4" id="KW-1185">Reference proteome</keyword>
<sequence>MANEGFCAEVGISLKSVKAALSDDTGEGSNSDLVLNVRLPSNQLSNGVVYELWKMVGSCKCTNQVRSFIKAVGNHFDLSVVDCKEKTVHSQVLKVVKTRRSLAKLKSKEKLCYFLRQESGICKPKSEPPPTEEDATAPLEELTRLQQQQNQLQRDFADLKEKNTSQSKLLEDVLAERIQLMERVKQLERDVTIERQVAKDSQTRTTRLVKASSQNIRRREYRKAERIVKLKQQLKGLNFQMKRQSKSHTNTLANTQKQLMRVKKRASYYKKKSAASTSRQKFDKLQEQLHDKEEQMAQLEERLEEIIERECGKVSTLVKGKYRDSIRSVYQHLMCLNVGSNNCKEIVRTVLKGIVGLDVERLPKATFAKDMVFEAMAMDQLQFCDAVLEDDNLTLHSDGTTKFGHHYGSFDVSFGEGKVFTLRVRETADGTAVTTLGVLEEIVQDLVDLGGQDEDRLDLGRFLTKIKNVMSDRHSVQKKFKELLADFRGKFLPAVRGDWDSLSLTQREKPRNSMSFSVACTLSSVSRNKHRQH</sequence>
<comment type="caution">
    <text evidence="3">The sequence shown here is derived from an EMBL/GenBank/DDBJ whole genome shotgun (WGS) entry which is preliminary data.</text>
</comment>
<dbReference type="GO" id="GO:0000175">
    <property type="term" value="F:3'-5'-RNA exonuclease activity"/>
    <property type="evidence" value="ECO:0007669"/>
    <property type="project" value="InterPro"/>
</dbReference>
<dbReference type="STRING" id="307972.A0A2G8KVK9"/>
<proteinExistence type="predicted"/>
<feature type="coiled-coil region" evidence="2">
    <location>
        <begin position="142"/>
        <end position="190"/>
    </location>
</feature>